<dbReference type="Gene3D" id="1.10.630.10">
    <property type="entry name" value="Cytochrome P450"/>
    <property type="match status" value="1"/>
</dbReference>
<keyword evidence="4 12" id="KW-0349">Heme</keyword>
<feature type="binding site" description="axial binding residue" evidence="12">
    <location>
        <position position="439"/>
    </location>
    <ligand>
        <name>heme</name>
        <dbReference type="ChEBI" id="CHEBI:30413"/>
    </ligand>
    <ligandPart>
        <name>Fe</name>
        <dbReference type="ChEBI" id="CHEBI:18248"/>
    </ligandPart>
</feature>
<keyword evidence="7" id="KW-1133">Transmembrane helix</keyword>
<proteinExistence type="inferred from homology"/>
<evidence type="ECO:0000256" key="12">
    <source>
        <dbReference type="PIRSR" id="PIRSR602401-1"/>
    </source>
</evidence>
<dbReference type="GO" id="GO:0005506">
    <property type="term" value="F:iron ion binding"/>
    <property type="evidence" value="ECO:0007669"/>
    <property type="project" value="InterPro"/>
</dbReference>
<dbReference type="Pfam" id="PF00067">
    <property type="entry name" value="p450"/>
    <property type="match status" value="1"/>
</dbReference>
<evidence type="ECO:0000313" key="15">
    <source>
        <dbReference type="EMBL" id="KAH6821252.1"/>
    </source>
</evidence>
<gene>
    <name evidence="15" type="ORF">C2S53_017382</name>
</gene>
<keyword evidence="6 12" id="KW-0479">Metal-binding</keyword>
<evidence type="ECO:0000256" key="10">
    <source>
        <dbReference type="ARBA" id="ARBA00023033"/>
    </source>
</evidence>
<keyword evidence="5" id="KW-0812">Transmembrane</keyword>
<reference evidence="15 16" key="1">
    <citation type="journal article" date="2021" name="Nat. Commun.">
        <title>Incipient diploidization of the medicinal plant Perilla within 10,000 years.</title>
        <authorList>
            <person name="Zhang Y."/>
            <person name="Shen Q."/>
            <person name="Leng L."/>
            <person name="Zhang D."/>
            <person name="Chen S."/>
            <person name="Shi Y."/>
            <person name="Ning Z."/>
            <person name="Chen S."/>
        </authorList>
    </citation>
    <scope>NUCLEOTIDE SEQUENCE [LARGE SCALE GENOMIC DNA]</scope>
    <source>
        <strain evidence="16">cv. PC099</strain>
    </source>
</reference>
<dbReference type="PRINTS" id="PR00463">
    <property type="entry name" value="EP450I"/>
</dbReference>
<evidence type="ECO:0000256" key="8">
    <source>
        <dbReference type="ARBA" id="ARBA00023002"/>
    </source>
</evidence>
<dbReference type="GO" id="GO:0016705">
    <property type="term" value="F:oxidoreductase activity, acting on paired donors, with incorporation or reduction of molecular oxygen"/>
    <property type="evidence" value="ECO:0007669"/>
    <property type="project" value="InterPro"/>
</dbReference>
<dbReference type="GO" id="GO:0020037">
    <property type="term" value="F:heme binding"/>
    <property type="evidence" value="ECO:0007669"/>
    <property type="project" value="InterPro"/>
</dbReference>
<dbReference type="InterPro" id="IPR036396">
    <property type="entry name" value="Cyt_P450_sf"/>
</dbReference>
<dbReference type="SUPFAM" id="SSF48264">
    <property type="entry name" value="Cytochrome P450"/>
    <property type="match status" value="1"/>
</dbReference>
<dbReference type="AlphaFoldDB" id="A0AAD4ITH1"/>
<evidence type="ECO:0000256" key="2">
    <source>
        <dbReference type="ARBA" id="ARBA00004167"/>
    </source>
</evidence>
<keyword evidence="10 13" id="KW-0503">Monooxygenase</keyword>
<dbReference type="FunFam" id="1.10.630.10:FF:000011">
    <property type="entry name" value="Cytochrome P450 83B1"/>
    <property type="match status" value="1"/>
</dbReference>
<dbReference type="InterPro" id="IPR017972">
    <property type="entry name" value="Cyt_P450_CS"/>
</dbReference>
<evidence type="ECO:0000256" key="6">
    <source>
        <dbReference type="ARBA" id="ARBA00022723"/>
    </source>
</evidence>
<keyword evidence="14" id="KW-0732">Signal</keyword>
<organism evidence="15 16">
    <name type="scientific">Perilla frutescens var. hirtella</name>
    <name type="common">Perilla citriodora</name>
    <name type="synonym">Perilla setoyensis</name>
    <dbReference type="NCBI Taxonomy" id="608512"/>
    <lineage>
        <taxon>Eukaryota</taxon>
        <taxon>Viridiplantae</taxon>
        <taxon>Streptophyta</taxon>
        <taxon>Embryophyta</taxon>
        <taxon>Tracheophyta</taxon>
        <taxon>Spermatophyta</taxon>
        <taxon>Magnoliopsida</taxon>
        <taxon>eudicotyledons</taxon>
        <taxon>Gunneridae</taxon>
        <taxon>Pentapetalae</taxon>
        <taxon>asterids</taxon>
        <taxon>lamiids</taxon>
        <taxon>Lamiales</taxon>
        <taxon>Lamiaceae</taxon>
        <taxon>Nepetoideae</taxon>
        <taxon>Elsholtzieae</taxon>
        <taxon>Perilla</taxon>
    </lineage>
</organism>
<sequence length="498" mass="56651">MILALSLVVPIILIYLLHKRKNAPKNLVPPGPRGLPFIGNLIEIASAGNLPVYLWQLSKKYGPIMQMKIGRVPMLIVSSPKLAKEVMKTQDLAFCGRSSLLGQKKLTYNCSDMVFSAYGDQWRELRKITAIHLFSPKKNQSFRPIREDEVSRVITKISSFSHASFDRCAVNLSEMAMDLGSSLICRIAFGKRFDENRTFEKLLMEAQIVVSALYVSDYFPSLSWVDKFCGSINNLDNIFEKLDSFYQEMIDEHLDPRRVKNLDEEDDILDILIKLKEQDSCSVDLDSDRIKALLTDIFIAAMDTSSAAIVWTMTAMINVPNVMHKVQSEIRNLVRRKGKVDEDDLAKLPYLKAVINEAMRLYPPAPLLVPRETIERCNLEGYQIQPKTVVYVNAWAIARDPEYWENPDEFMPERFLNNNIDIKGQDFGVIPFGSGRRMCPGMYMGLANVELTVANLLYSFDWLLPLGIRAEDIDTNVSPGITMHKKNPLLLVAKRYVV</sequence>
<feature type="chain" id="PRO_5041944409" description="Cytochrome P450" evidence="14">
    <location>
        <begin position="20"/>
        <end position="498"/>
    </location>
</feature>
<evidence type="ECO:0000256" key="9">
    <source>
        <dbReference type="ARBA" id="ARBA00023004"/>
    </source>
</evidence>
<feature type="signal peptide" evidence="14">
    <location>
        <begin position="1"/>
        <end position="19"/>
    </location>
</feature>
<comment type="cofactor">
    <cofactor evidence="1 12">
        <name>heme</name>
        <dbReference type="ChEBI" id="CHEBI:30413"/>
    </cofactor>
</comment>
<keyword evidence="8 13" id="KW-0560">Oxidoreductase</keyword>
<dbReference type="CDD" id="cd11072">
    <property type="entry name" value="CYP71-like"/>
    <property type="match status" value="1"/>
</dbReference>
<dbReference type="GO" id="GO:0004497">
    <property type="term" value="F:monooxygenase activity"/>
    <property type="evidence" value="ECO:0007669"/>
    <property type="project" value="UniProtKB-KW"/>
</dbReference>
<evidence type="ECO:0000256" key="7">
    <source>
        <dbReference type="ARBA" id="ARBA00022989"/>
    </source>
</evidence>
<dbReference type="GO" id="GO:0016020">
    <property type="term" value="C:membrane"/>
    <property type="evidence" value="ECO:0007669"/>
    <property type="project" value="UniProtKB-SubCell"/>
</dbReference>
<evidence type="ECO:0000313" key="16">
    <source>
        <dbReference type="Proteomes" id="UP001190926"/>
    </source>
</evidence>
<evidence type="ECO:0000256" key="5">
    <source>
        <dbReference type="ARBA" id="ARBA00022692"/>
    </source>
</evidence>
<dbReference type="InterPro" id="IPR002401">
    <property type="entry name" value="Cyt_P450_E_grp-I"/>
</dbReference>
<accession>A0AAD4ITH1</accession>
<evidence type="ECO:0008006" key="17">
    <source>
        <dbReference type="Google" id="ProtNLM"/>
    </source>
</evidence>
<comment type="caution">
    <text evidence="15">The sequence shown here is derived from an EMBL/GenBank/DDBJ whole genome shotgun (WGS) entry which is preliminary data.</text>
</comment>
<evidence type="ECO:0000256" key="11">
    <source>
        <dbReference type="ARBA" id="ARBA00023136"/>
    </source>
</evidence>
<evidence type="ECO:0000256" key="14">
    <source>
        <dbReference type="SAM" id="SignalP"/>
    </source>
</evidence>
<comment type="similarity">
    <text evidence="3 13">Belongs to the cytochrome P450 family.</text>
</comment>
<evidence type="ECO:0000256" key="1">
    <source>
        <dbReference type="ARBA" id="ARBA00001971"/>
    </source>
</evidence>
<dbReference type="InterPro" id="IPR001128">
    <property type="entry name" value="Cyt_P450"/>
</dbReference>
<comment type="subcellular location">
    <subcellularLocation>
        <location evidence="2">Membrane</location>
        <topology evidence="2">Single-pass membrane protein</topology>
    </subcellularLocation>
</comment>
<dbReference type="PANTHER" id="PTHR47955:SF22">
    <property type="entry name" value="CYTOCHROME P450 83B1-LIKE"/>
    <property type="match status" value="1"/>
</dbReference>
<name>A0AAD4ITH1_PERFH</name>
<dbReference type="PANTHER" id="PTHR47955">
    <property type="entry name" value="CYTOCHROME P450 FAMILY 71 PROTEIN"/>
    <property type="match status" value="1"/>
</dbReference>
<keyword evidence="9 12" id="KW-0408">Iron</keyword>
<dbReference type="EMBL" id="SDAM02002215">
    <property type="protein sequence ID" value="KAH6821252.1"/>
    <property type="molecule type" value="Genomic_DNA"/>
</dbReference>
<dbReference type="PRINTS" id="PR00385">
    <property type="entry name" value="P450"/>
</dbReference>
<evidence type="ECO:0000256" key="3">
    <source>
        <dbReference type="ARBA" id="ARBA00010617"/>
    </source>
</evidence>
<keyword evidence="16" id="KW-1185">Reference proteome</keyword>
<evidence type="ECO:0000256" key="13">
    <source>
        <dbReference type="RuleBase" id="RU000461"/>
    </source>
</evidence>
<dbReference type="Proteomes" id="UP001190926">
    <property type="component" value="Unassembled WGS sequence"/>
</dbReference>
<keyword evidence="11" id="KW-0472">Membrane</keyword>
<evidence type="ECO:0000256" key="4">
    <source>
        <dbReference type="ARBA" id="ARBA00022617"/>
    </source>
</evidence>
<protein>
    <recommendedName>
        <fullName evidence="17">Cytochrome P450</fullName>
    </recommendedName>
</protein>
<dbReference type="PROSITE" id="PS00086">
    <property type="entry name" value="CYTOCHROME_P450"/>
    <property type="match status" value="1"/>
</dbReference>